<keyword evidence="5" id="KW-1185">Reference proteome</keyword>
<evidence type="ECO:0000259" key="3">
    <source>
        <dbReference type="PROSITE" id="PS50111"/>
    </source>
</evidence>
<dbReference type="GO" id="GO:0007165">
    <property type="term" value="P:signal transduction"/>
    <property type="evidence" value="ECO:0007669"/>
    <property type="project" value="UniProtKB-KW"/>
</dbReference>
<evidence type="ECO:0000313" key="4">
    <source>
        <dbReference type="EMBL" id="MUG73595.1"/>
    </source>
</evidence>
<dbReference type="SMART" id="SM00283">
    <property type="entry name" value="MA"/>
    <property type="match status" value="1"/>
</dbReference>
<name>A0A7X2ZFY7_9BACL</name>
<dbReference type="Pfam" id="PF00015">
    <property type="entry name" value="MCPsignal"/>
    <property type="match status" value="1"/>
</dbReference>
<dbReference type="SUPFAM" id="SSF58104">
    <property type="entry name" value="Methyl-accepting chemotaxis protein (MCP) signaling domain"/>
    <property type="match status" value="1"/>
</dbReference>
<organism evidence="4 5">
    <name type="scientific">Paenibacillus validus</name>
    <dbReference type="NCBI Taxonomy" id="44253"/>
    <lineage>
        <taxon>Bacteria</taxon>
        <taxon>Bacillati</taxon>
        <taxon>Bacillota</taxon>
        <taxon>Bacilli</taxon>
        <taxon>Bacillales</taxon>
        <taxon>Paenibacillaceae</taxon>
        <taxon>Paenibacillus</taxon>
    </lineage>
</organism>
<comment type="caution">
    <text evidence="4">The sequence shown here is derived from an EMBL/GenBank/DDBJ whole genome shotgun (WGS) entry which is preliminary data.</text>
</comment>
<dbReference type="InterPro" id="IPR044398">
    <property type="entry name" value="Globin-sensor_dom"/>
</dbReference>
<dbReference type="EMBL" id="WNZX01000028">
    <property type="protein sequence ID" value="MUG73595.1"/>
    <property type="molecule type" value="Genomic_DNA"/>
</dbReference>
<dbReference type="Pfam" id="PF11563">
    <property type="entry name" value="Protoglobin"/>
    <property type="match status" value="1"/>
</dbReference>
<dbReference type="SUPFAM" id="SSF46458">
    <property type="entry name" value="Globin-like"/>
    <property type="match status" value="1"/>
</dbReference>
<dbReference type="InterPro" id="IPR004089">
    <property type="entry name" value="MCPsignal_dom"/>
</dbReference>
<reference evidence="4 5" key="1">
    <citation type="submission" date="2019-11" db="EMBL/GenBank/DDBJ databases">
        <title>Draft genome sequences of five Paenibacillus species of dairy origin.</title>
        <authorList>
            <person name="Olajide A.M."/>
            <person name="Chen S."/>
            <person name="Lapointe G."/>
        </authorList>
    </citation>
    <scope>NUCLEOTIDE SEQUENCE [LARGE SCALE GENOMIC DNA]</scope>
    <source>
        <strain evidence="4 5">2CS3</strain>
    </source>
</reference>
<dbReference type="Gene3D" id="1.10.287.950">
    <property type="entry name" value="Methyl-accepting chemotaxis protein"/>
    <property type="match status" value="1"/>
</dbReference>
<gene>
    <name evidence="4" type="ORF">GNP93_23505</name>
</gene>
<evidence type="ECO:0000313" key="5">
    <source>
        <dbReference type="Proteomes" id="UP000450917"/>
    </source>
</evidence>
<feature type="domain" description="Methyl-accepting transducer" evidence="3">
    <location>
        <begin position="174"/>
        <end position="333"/>
    </location>
</feature>
<sequence>MEGLSGRRKEQLDYIGITADDLLLLQNKKAEFSKVVNVLVDELYERIMRQSELRRIIEAHSTIDRLKETQRWYFLSLTEGKIDESFINRRLFIGGVHSSIGLTTQWYLGTYMLYLDLATAHFQHVLPDEWLPVIQAVTKMFNFDSQLVLEAYEAGEKQKVEKLAEERGHLLVGINAAVQDLASMMVELSGSTQSVAETAIRTAESQEKSLDTVYELTQEIEYIHHMGSLMEEISSQTQLLGLNAAIEAARAGELGRGFEVVANEIRKLAAKSKEALVQIHAKLDIILRLLQEVKLESEQTTHQAQTQAASSEELSSFVQMIEKVTAELDQLNP</sequence>
<dbReference type="GO" id="GO:0019825">
    <property type="term" value="F:oxygen binding"/>
    <property type="evidence" value="ECO:0007669"/>
    <property type="project" value="InterPro"/>
</dbReference>
<dbReference type="InterPro" id="IPR012292">
    <property type="entry name" value="Globin/Proto"/>
</dbReference>
<dbReference type="Gene3D" id="1.10.490.10">
    <property type="entry name" value="Globins"/>
    <property type="match status" value="1"/>
</dbReference>
<accession>A0A7X2ZFY7</accession>
<dbReference type="PANTHER" id="PTHR32089:SF112">
    <property type="entry name" value="LYSOZYME-LIKE PROTEIN-RELATED"/>
    <property type="match status" value="1"/>
</dbReference>
<dbReference type="Proteomes" id="UP000450917">
    <property type="component" value="Unassembled WGS sequence"/>
</dbReference>
<dbReference type="RefSeq" id="WP_155615647.1">
    <property type="nucleotide sequence ID" value="NZ_JBDLZV010000001.1"/>
</dbReference>
<evidence type="ECO:0000256" key="1">
    <source>
        <dbReference type="ARBA" id="ARBA00023224"/>
    </source>
</evidence>
<dbReference type="AlphaFoldDB" id="A0A7X2ZFY7"/>
<dbReference type="InterPro" id="IPR039379">
    <property type="entry name" value="Protoglobin_sensor_dom"/>
</dbReference>
<dbReference type="CDD" id="cd01068">
    <property type="entry name" value="globin_sensor"/>
    <property type="match status" value="1"/>
</dbReference>
<dbReference type="PANTHER" id="PTHR32089">
    <property type="entry name" value="METHYL-ACCEPTING CHEMOTAXIS PROTEIN MCPB"/>
    <property type="match status" value="1"/>
</dbReference>
<protein>
    <submittedName>
        <fullName evidence="4">Chemotaxis protein</fullName>
    </submittedName>
</protein>
<dbReference type="InterPro" id="IPR009050">
    <property type="entry name" value="Globin-like_sf"/>
</dbReference>
<dbReference type="PROSITE" id="PS50111">
    <property type="entry name" value="CHEMOTAXIS_TRANSDUC_2"/>
    <property type="match status" value="1"/>
</dbReference>
<dbReference type="GO" id="GO:0020037">
    <property type="term" value="F:heme binding"/>
    <property type="evidence" value="ECO:0007669"/>
    <property type="project" value="InterPro"/>
</dbReference>
<keyword evidence="1 2" id="KW-0807">Transducer</keyword>
<evidence type="ECO:0000256" key="2">
    <source>
        <dbReference type="PROSITE-ProRule" id="PRU00284"/>
    </source>
</evidence>
<dbReference type="GO" id="GO:0016020">
    <property type="term" value="C:membrane"/>
    <property type="evidence" value="ECO:0007669"/>
    <property type="project" value="InterPro"/>
</dbReference>
<proteinExistence type="predicted"/>